<feature type="signal peptide" evidence="1">
    <location>
        <begin position="1"/>
        <end position="18"/>
    </location>
</feature>
<evidence type="ECO:0000313" key="2">
    <source>
        <dbReference type="EMBL" id="BCS21967.1"/>
    </source>
</evidence>
<organism evidence="2 3">
    <name type="scientific">Aspergillus puulaauensis</name>
    <dbReference type="NCBI Taxonomy" id="1220207"/>
    <lineage>
        <taxon>Eukaryota</taxon>
        <taxon>Fungi</taxon>
        <taxon>Dikarya</taxon>
        <taxon>Ascomycota</taxon>
        <taxon>Pezizomycotina</taxon>
        <taxon>Eurotiomycetes</taxon>
        <taxon>Eurotiomycetidae</taxon>
        <taxon>Eurotiales</taxon>
        <taxon>Aspergillaceae</taxon>
        <taxon>Aspergillus</taxon>
    </lineage>
</organism>
<proteinExistence type="predicted"/>
<evidence type="ECO:0000256" key="1">
    <source>
        <dbReference type="SAM" id="SignalP"/>
    </source>
</evidence>
<feature type="chain" id="PRO_5030856558" evidence="1">
    <location>
        <begin position="19"/>
        <end position="56"/>
    </location>
</feature>
<name>A0A7R7XI61_9EURO</name>
<keyword evidence="3" id="KW-1185">Reference proteome</keyword>
<accession>A0A7R7XI61</accession>
<dbReference type="GeneID" id="64971972"/>
<protein>
    <submittedName>
        <fullName evidence="2">Uncharacterized protein</fullName>
    </submittedName>
</protein>
<keyword evidence="1" id="KW-0732">Signal</keyword>
<dbReference type="KEGG" id="apuu:APUU_30192S"/>
<dbReference type="AlphaFoldDB" id="A0A7R7XI61"/>
<evidence type="ECO:0000313" key="3">
    <source>
        <dbReference type="Proteomes" id="UP000654913"/>
    </source>
</evidence>
<gene>
    <name evidence="2" type="ORF">APUU_30192S</name>
</gene>
<reference evidence="2" key="2">
    <citation type="submission" date="2021-02" db="EMBL/GenBank/DDBJ databases">
        <title>Aspergillus puulaauensis MK2 genome sequence.</title>
        <authorList>
            <person name="Futagami T."/>
            <person name="Mori K."/>
            <person name="Kadooka C."/>
            <person name="Tanaka T."/>
        </authorList>
    </citation>
    <scope>NUCLEOTIDE SEQUENCE</scope>
    <source>
        <strain evidence="2">MK2</strain>
    </source>
</reference>
<sequence length="56" mass="5588">MKLLSLLLMTLAATFATAADDCLNGGDACAGSTKPCCGDLHCGPSSPQNSGTLICK</sequence>
<dbReference type="RefSeq" id="XP_041554161.1">
    <property type="nucleotide sequence ID" value="XM_041701257.1"/>
</dbReference>
<dbReference type="EMBL" id="AP024445">
    <property type="protein sequence ID" value="BCS21967.1"/>
    <property type="molecule type" value="Genomic_DNA"/>
</dbReference>
<dbReference type="Proteomes" id="UP000654913">
    <property type="component" value="Chromosome 3"/>
</dbReference>
<reference evidence="2" key="1">
    <citation type="submission" date="2021-01" db="EMBL/GenBank/DDBJ databases">
        <authorList>
            <consortium name="Aspergillus puulaauensis MK2 genome sequencing consortium"/>
            <person name="Kazuki M."/>
            <person name="Futagami T."/>
        </authorList>
    </citation>
    <scope>NUCLEOTIDE SEQUENCE</scope>
    <source>
        <strain evidence="2">MK2</strain>
    </source>
</reference>